<evidence type="ECO:0000259" key="4">
    <source>
        <dbReference type="Pfam" id="PF00329"/>
    </source>
</evidence>
<dbReference type="HAMAP" id="MF_01357">
    <property type="entry name" value="NDH1_NuoC"/>
    <property type="match status" value="1"/>
</dbReference>
<dbReference type="NCBIfam" id="TIGR01961">
    <property type="entry name" value="NuoC_fam"/>
    <property type="match status" value="1"/>
</dbReference>
<feature type="domain" description="NADH:ubiquinone oxidoreductase 30kDa subunit" evidence="4">
    <location>
        <begin position="45"/>
        <end position="181"/>
    </location>
</feature>
<reference evidence="5 6" key="1">
    <citation type="submission" date="2018-02" db="EMBL/GenBank/DDBJ databases">
        <title>Comparative genomes isolates from brazilian mangrove.</title>
        <authorList>
            <person name="Araujo J.E."/>
            <person name="Taketani R.G."/>
            <person name="Silva M.C.P."/>
            <person name="Loureco M.V."/>
            <person name="Andreote F.D."/>
        </authorList>
    </citation>
    <scope>NUCLEOTIDE SEQUENCE [LARGE SCALE GENOMIC DNA]</scope>
    <source>
        <strain evidence="5 6">NAP PRIS-MGV</strain>
    </source>
</reference>
<dbReference type="PANTHER" id="PTHR10884">
    <property type="entry name" value="NADH DEHYDROGENASE UBIQUINONE IRON-SULFUR PROTEIN 3"/>
    <property type="match status" value="1"/>
</dbReference>
<sequence>MNRPPSFRIPKHEAIVIDENLVQKLKQQFGDKIIGANFDGADPWVEIAPDALPGVCRYLRDEPSIRFDYLNSICVVDYCEVDPKKAAKTKWEPHLEVVYHLASIRQKTTGVLKVVLPRWKEGVEGQLPEVPSVCEIWPAANWHEREVYDLSGVWFVGHPDLRRILCPEDWVGHPLRKDYEMPLEYHGIRGR</sequence>
<dbReference type="SUPFAM" id="SSF143243">
    <property type="entry name" value="Nqo5-like"/>
    <property type="match status" value="1"/>
</dbReference>
<dbReference type="OrthoDB" id="9803286at2"/>
<dbReference type="AlphaFoldDB" id="A0A2S8FPG7"/>
<keyword evidence="3" id="KW-0830">Ubiquinone</keyword>
<dbReference type="EC" id="7.1.1.-" evidence="3"/>
<dbReference type="GO" id="GO:0005886">
    <property type="term" value="C:plasma membrane"/>
    <property type="evidence" value="ECO:0007669"/>
    <property type="project" value="UniProtKB-SubCell"/>
</dbReference>
<evidence type="ECO:0000256" key="2">
    <source>
        <dbReference type="ARBA" id="ARBA00022448"/>
    </source>
</evidence>
<gene>
    <name evidence="3" type="primary">nuoC</name>
    <name evidence="5" type="ORF">C5Y98_16060</name>
</gene>
<dbReference type="InterPro" id="IPR010218">
    <property type="entry name" value="NADH_DH_suC"/>
</dbReference>
<name>A0A2S8FPG7_9BACT</name>
<dbReference type="EMBL" id="PUIB01000017">
    <property type="protein sequence ID" value="PQO33744.1"/>
    <property type="molecule type" value="Genomic_DNA"/>
</dbReference>
<keyword evidence="3" id="KW-0874">Quinone</keyword>
<evidence type="ECO:0000313" key="5">
    <source>
        <dbReference type="EMBL" id="PQO33744.1"/>
    </source>
</evidence>
<dbReference type="Pfam" id="PF00329">
    <property type="entry name" value="Complex1_30kDa"/>
    <property type="match status" value="1"/>
</dbReference>
<evidence type="ECO:0000313" key="6">
    <source>
        <dbReference type="Proteomes" id="UP000239388"/>
    </source>
</evidence>
<dbReference type="Gene3D" id="3.30.460.80">
    <property type="entry name" value="NADH:ubiquinone oxidoreductase, 30kDa subunit"/>
    <property type="match status" value="1"/>
</dbReference>
<comment type="subunit">
    <text evidence="3">NDH-1 is composed of 14 different subunits. Subunits NuoB, C, D, E, F, and G constitute the peripheral sector of the complex.</text>
</comment>
<organism evidence="5 6">
    <name type="scientific">Blastopirellula marina</name>
    <dbReference type="NCBI Taxonomy" id="124"/>
    <lineage>
        <taxon>Bacteria</taxon>
        <taxon>Pseudomonadati</taxon>
        <taxon>Planctomycetota</taxon>
        <taxon>Planctomycetia</taxon>
        <taxon>Pirellulales</taxon>
        <taxon>Pirellulaceae</taxon>
        <taxon>Blastopirellula</taxon>
    </lineage>
</organism>
<dbReference type="GO" id="GO:0008137">
    <property type="term" value="F:NADH dehydrogenase (ubiquinone) activity"/>
    <property type="evidence" value="ECO:0007669"/>
    <property type="project" value="InterPro"/>
</dbReference>
<dbReference type="PANTHER" id="PTHR10884:SF14">
    <property type="entry name" value="NADH DEHYDROGENASE [UBIQUINONE] IRON-SULFUR PROTEIN 3, MITOCHONDRIAL"/>
    <property type="match status" value="1"/>
</dbReference>
<comment type="caution">
    <text evidence="5">The sequence shown here is derived from an EMBL/GenBank/DDBJ whole genome shotgun (WGS) entry which is preliminary data.</text>
</comment>
<keyword evidence="2 3" id="KW-0813">Transport</keyword>
<comment type="similarity">
    <text evidence="1 3">Belongs to the complex I 30 kDa subunit family.</text>
</comment>
<dbReference type="GO" id="GO:0050136">
    <property type="term" value="F:NADH dehydrogenase (quinone) (non-electrogenic) activity"/>
    <property type="evidence" value="ECO:0007669"/>
    <property type="project" value="UniProtKB-UniRule"/>
</dbReference>
<keyword evidence="3" id="KW-1003">Cell membrane</keyword>
<keyword evidence="3" id="KW-0472">Membrane</keyword>
<comment type="subcellular location">
    <subcellularLocation>
        <location evidence="3">Cell membrane</location>
        <topology evidence="3">Peripheral membrane protein</topology>
        <orientation evidence="3">Cytoplasmic side</orientation>
    </subcellularLocation>
</comment>
<evidence type="ECO:0000256" key="1">
    <source>
        <dbReference type="ARBA" id="ARBA00007569"/>
    </source>
</evidence>
<proteinExistence type="inferred from homology"/>
<comment type="function">
    <text evidence="3">NDH-1 shuttles electrons from NADH, via FMN and iron-sulfur (Fe-S) centers, to quinones in the respiratory chain. The immediate electron acceptor for the enzyme in this species is believed to be ubiquinone. Couples the redox reaction to proton translocation (for every two electrons transferred, four hydrogen ions are translocated across the cytoplasmic membrane), and thus conserves the redox energy in a proton gradient.</text>
</comment>
<dbReference type="InterPro" id="IPR037232">
    <property type="entry name" value="NADH_quin_OxRdtase_su_C/D-like"/>
</dbReference>
<protein>
    <recommendedName>
        <fullName evidence="3">NADH-quinone oxidoreductase subunit C</fullName>
        <ecNumber evidence="3">7.1.1.-</ecNumber>
    </recommendedName>
    <alternativeName>
        <fullName evidence="3">NADH dehydrogenase I subunit C</fullName>
    </alternativeName>
    <alternativeName>
        <fullName evidence="3">NDH-1 subunit C</fullName>
    </alternativeName>
</protein>
<dbReference type="InterPro" id="IPR001268">
    <property type="entry name" value="NADH_UbQ_OxRdtase_30kDa_su"/>
</dbReference>
<evidence type="ECO:0000256" key="3">
    <source>
        <dbReference type="HAMAP-Rule" id="MF_01357"/>
    </source>
</evidence>
<keyword evidence="3" id="KW-0520">NAD</keyword>
<accession>A0A2S8FPG7</accession>
<keyword evidence="3" id="KW-1278">Translocase</keyword>
<dbReference type="GO" id="GO:0048038">
    <property type="term" value="F:quinone binding"/>
    <property type="evidence" value="ECO:0007669"/>
    <property type="project" value="UniProtKB-KW"/>
</dbReference>
<dbReference type="Proteomes" id="UP000239388">
    <property type="component" value="Unassembled WGS sequence"/>
</dbReference>
<comment type="catalytic activity">
    <reaction evidence="3">
        <text>a quinone + NADH + 5 H(+)(in) = a quinol + NAD(+) + 4 H(+)(out)</text>
        <dbReference type="Rhea" id="RHEA:57888"/>
        <dbReference type="ChEBI" id="CHEBI:15378"/>
        <dbReference type="ChEBI" id="CHEBI:24646"/>
        <dbReference type="ChEBI" id="CHEBI:57540"/>
        <dbReference type="ChEBI" id="CHEBI:57945"/>
        <dbReference type="ChEBI" id="CHEBI:132124"/>
    </reaction>
</comment>